<dbReference type="SUPFAM" id="SSF53163">
    <property type="entry name" value="HybD-like"/>
    <property type="match status" value="1"/>
</dbReference>
<sequence length="110" mass="12356">MYLISEIGDHKQVILVDTISTGSCDPGTVVTFSEKEILEQKSDLYPHGMNLPEVFALGRRLKIPLPAKINLVGIEVGEIYEFGEDLSPELQDKLEEIYSIVLRAVKELLR</sequence>
<comment type="caution">
    <text evidence="5">The sequence shown here is derived from an EMBL/GenBank/DDBJ whole genome shotgun (WGS) entry which is preliminary data.</text>
</comment>
<dbReference type="GO" id="GO:0016485">
    <property type="term" value="P:protein processing"/>
    <property type="evidence" value="ECO:0007669"/>
    <property type="project" value="TreeGrafter"/>
</dbReference>
<dbReference type="Gene3D" id="3.40.50.1450">
    <property type="entry name" value="HybD-like"/>
    <property type="match status" value="1"/>
</dbReference>
<evidence type="ECO:0008006" key="6">
    <source>
        <dbReference type="Google" id="ProtNLM"/>
    </source>
</evidence>
<proteinExistence type="inferred from homology"/>
<dbReference type="Pfam" id="PF01750">
    <property type="entry name" value="HycI"/>
    <property type="match status" value="1"/>
</dbReference>
<keyword evidence="4" id="KW-0378">Hydrolase</keyword>
<gene>
    <name evidence="5" type="ORF">S03H2_57817</name>
</gene>
<organism evidence="5">
    <name type="scientific">marine sediment metagenome</name>
    <dbReference type="NCBI Taxonomy" id="412755"/>
    <lineage>
        <taxon>unclassified sequences</taxon>
        <taxon>metagenomes</taxon>
        <taxon>ecological metagenomes</taxon>
    </lineage>
</organism>
<dbReference type="InterPro" id="IPR023430">
    <property type="entry name" value="Pept_HybD-like_dom_sf"/>
</dbReference>
<evidence type="ECO:0000256" key="1">
    <source>
        <dbReference type="ARBA" id="ARBA00006814"/>
    </source>
</evidence>
<dbReference type="CDD" id="cd00518">
    <property type="entry name" value="H2MP"/>
    <property type="match status" value="1"/>
</dbReference>
<protein>
    <recommendedName>
        <fullName evidence="6">Hydrogenase maturation protease</fullName>
    </recommendedName>
</protein>
<reference evidence="5" key="1">
    <citation type="journal article" date="2014" name="Front. Microbiol.">
        <title>High frequency of phylogenetically diverse reductive dehalogenase-homologous genes in deep subseafloor sedimentary metagenomes.</title>
        <authorList>
            <person name="Kawai M."/>
            <person name="Futagami T."/>
            <person name="Toyoda A."/>
            <person name="Takaki Y."/>
            <person name="Nishi S."/>
            <person name="Hori S."/>
            <person name="Arai W."/>
            <person name="Tsubouchi T."/>
            <person name="Morono Y."/>
            <person name="Uchiyama I."/>
            <person name="Ito T."/>
            <person name="Fujiyama A."/>
            <person name="Inagaki F."/>
            <person name="Takami H."/>
        </authorList>
    </citation>
    <scope>NUCLEOTIDE SEQUENCE</scope>
    <source>
        <strain evidence="5">Expedition CK06-06</strain>
    </source>
</reference>
<dbReference type="PANTHER" id="PTHR30302">
    <property type="entry name" value="HYDROGENASE 1 MATURATION PROTEASE"/>
    <property type="match status" value="1"/>
</dbReference>
<dbReference type="AlphaFoldDB" id="X1JRY3"/>
<keyword evidence="2" id="KW-0645">Protease</keyword>
<evidence type="ECO:0000256" key="3">
    <source>
        <dbReference type="ARBA" id="ARBA00022750"/>
    </source>
</evidence>
<name>X1JRY3_9ZZZZ</name>
<evidence type="ECO:0000256" key="2">
    <source>
        <dbReference type="ARBA" id="ARBA00022670"/>
    </source>
</evidence>
<dbReference type="GO" id="GO:0008047">
    <property type="term" value="F:enzyme activator activity"/>
    <property type="evidence" value="ECO:0007669"/>
    <property type="project" value="InterPro"/>
</dbReference>
<comment type="similarity">
    <text evidence="1">Belongs to the peptidase A31 family.</text>
</comment>
<evidence type="ECO:0000313" key="5">
    <source>
        <dbReference type="EMBL" id="GAH84200.1"/>
    </source>
</evidence>
<dbReference type="GO" id="GO:0004190">
    <property type="term" value="F:aspartic-type endopeptidase activity"/>
    <property type="evidence" value="ECO:0007669"/>
    <property type="project" value="UniProtKB-KW"/>
</dbReference>
<dbReference type="InterPro" id="IPR000671">
    <property type="entry name" value="Peptidase_A31"/>
</dbReference>
<dbReference type="NCBIfam" id="TIGR00072">
    <property type="entry name" value="hydrog_prot"/>
    <property type="match status" value="1"/>
</dbReference>
<accession>X1JRY3</accession>
<dbReference type="PANTHER" id="PTHR30302:SF1">
    <property type="entry name" value="HYDROGENASE 2 MATURATION PROTEASE"/>
    <property type="match status" value="1"/>
</dbReference>
<evidence type="ECO:0000256" key="4">
    <source>
        <dbReference type="ARBA" id="ARBA00022801"/>
    </source>
</evidence>
<dbReference type="EMBL" id="BARU01037073">
    <property type="protein sequence ID" value="GAH84200.1"/>
    <property type="molecule type" value="Genomic_DNA"/>
</dbReference>
<keyword evidence="3" id="KW-0064">Aspartyl protease</keyword>